<accession>A0ABV5Z829</accession>
<organism evidence="1 2">
    <name type="scientific">Salinicoccus siamensis</name>
    <dbReference type="NCBI Taxonomy" id="381830"/>
    <lineage>
        <taxon>Bacteria</taxon>
        <taxon>Bacillati</taxon>
        <taxon>Bacillota</taxon>
        <taxon>Bacilli</taxon>
        <taxon>Bacillales</taxon>
        <taxon>Staphylococcaceae</taxon>
        <taxon>Salinicoccus</taxon>
    </lineage>
</organism>
<evidence type="ECO:0000313" key="1">
    <source>
        <dbReference type="EMBL" id="MFB9861619.1"/>
    </source>
</evidence>
<proteinExistence type="predicted"/>
<sequence>MEENKRVYGYINQLGKEIKVAFKDGKAMRGKLLFAGKYEIYLDVDGQEVTIFKHAIKYIV</sequence>
<gene>
    <name evidence="1" type="ORF">ACFFLE_11125</name>
</gene>
<evidence type="ECO:0000313" key="2">
    <source>
        <dbReference type="Proteomes" id="UP001589740"/>
    </source>
</evidence>
<dbReference type="InterPro" id="IPR010920">
    <property type="entry name" value="LSM_dom_sf"/>
</dbReference>
<reference evidence="1 2" key="1">
    <citation type="submission" date="2024-09" db="EMBL/GenBank/DDBJ databases">
        <authorList>
            <person name="Sun Q."/>
            <person name="Mori K."/>
        </authorList>
    </citation>
    <scope>NUCLEOTIDE SEQUENCE [LARGE SCALE GENOMIC DNA]</scope>
    <source>
        <strain evidence="1 2">JCM 12822</strain>
    </source>
</reference>
<dbReference type="Gene3D" id="2.30.30.100">
    <property type="match status" value="1"/>
</dbReference>
<dbReference type="RefSeq" id="WP_271402494.1">
    <property type="nucleotide sequence ID" value="NZ_JBHMAH010000040.1"/>
</dbReference>
<protein>
    <recommendedName>
        <fullName evidence="3">Host factor-I protein</fullName>
    </recommendedName>
</protein>
<keyword evidence="2" id="KW-1185">Reference proteome</keyword>
<dbReference type="SUPFAM" id="SSF50182">
    <property type="entry name" value="Sm-like ribonucleoproteins"/>
    <property type="match status" value="1"/>
</dbReference>
<name>A0ABV5Z829_9STAP</name>
<dbReference type="Proteomes" id="UP001589740">
    <property type="component" value="Unassembled WGS sequence"/>
</dbReference>
<evidence type="ECO:0008006" key="3">
    <source>
        <dbReference type="Google" id="ProtNLM"/>
    </source>
</evidence>
<dbReference type="EMBL" id="JBHMAH010000040">
    <property type="protein sequence ID" value="MFB9861619.1"/>
    <property type="molecule type" value="Genomic_DNA"/>
</dbReference>
<comment type="caution">
    <text evidence="1">The sequence shown here is derived from an EMBL/GenBank/DDBJ whole genome shotgun (WGS) entry which is preliminary data.</text>
</comment>